<keyword evidence="4" id="KW-1185">Reference proteome</keyword>
<evidence type="ECO:0000313" key="4">
    <source>
        <dbReference type="Proteomes" id="UP000886595"/>
    </source>
</evidence>
<dbReference type="PANTHER" id="PTHR33127">
    <property type="entry name" value="TRANSMEMBRANE PROTEIN"/>
    <property type="match status" value="1"/>
</dbReference>
<dbReference type="AlphaFoldDB" id="A0A8X8BF14"/>
<feature type="domain" description="KIB1-4 beta-propeller" evidence="2">
    <location>
        <begin position="101"/>
        <end position="319"/>
    </location>
</feature>
<dbReference type="SUPFAM" id="SSF81383">
    <property type="entry name" value="F-box domain"/>
    <property type="match status" value="1"/>
</dbReference>
<evidence type="ECO:0000313" key="3">
    <source>
        <dbReference type="EMBL" id="KAG2332048.1"/>
    </source>
</evidence>
<dbReference type="Proteomes" id="UP000886595">
    <property type="component" value="Unassembled WGS sequence"/>
</dbReference>
<protein>
    <recommendedName>
        <fullName evidence="5">F-box domain-containing protein</fullName>
    </recommendedName>
</protein>
<evidence type="ECO:0000259" key="2">
    <source>
        <dbReference type="Pfam" id="PF03478"/>
    </source>
</evidence>
<evidence type="ECO:0000259" key="1">
    <source>
        <dbReference type="Pfam" id="PF00646"/>
    </source>
</evidence>
<dbReference type="InterPro" id="IPR001810">
    <property type="entry name" value="F-box_dom"/>
</dbReference>
<sequence>MRQLHRCSTPSLIFFCRYTEQARRDRESKKGTSITGSWDLNIPSDLLYEILSYLGWKDNIIASAVCKTWLEVAVSVRNSEPRPLLFYPQRGSSDDGNYVLLDPSRSATYNLNFRDLKGSRFYCSRDGWLLVRRKSPSDLIFFLNPFTRERVYLPKGSCYSKDDYCLAFSAAPTSTSCLVISLSRYTRFHKGITYSVINTWQLGESVWTTHHLERPLPLNHRERYSWDNCLFSNGIFYCLSPSGVLGVFDPSRETWNILQVRPDLESLSKMLMTEHEGDIFVISTRWGNKKSVVFKLNLLHKVWEEKREVGALAVFKKEQNISMTYYGQLCVYYSLGDKKSFSPPRNNVNF</sequence>
<organism evidence="3 4">
    <name type="scientific">Brassica carinata</name>
    <name type="common">Ethiopian mustard</name>
    <name type="synonym">Abyssinian cabbage</name>
    <dbReference type="NCBI Taxonomy" id="52824"/>
    <lineage>
        <taxon>Eukaryota</taxon>
        <taxon>Viridiplantae</taxon>
        <taxon>Streptophyta</taxon>
        <taxon>Embryophyta</taxon>
        <taxon>Tracheophyta</taxon>
        <taxon>Spermatophyta</taxon>
        <taxon>Magnoliopsida</taxon>
        <taxon>eudicotyledons</taxon>
        <taxon>Gunneridae</taxon>
        <taxon>Pentapetalae</taxon>
        <taxon>rosids</taxon>
        <taxon>malvids</taxon>
        <taxon>Brassicales</taxon>
        <taxon>Brassicaceae</taxon>
        <taxon>Brassiceae</taxon>
        <taxon>Brassica</taxon>
    </lineage>
</organism>
<dbReference type="SUPFAM" id="SSF50965">
    <property type="entry name" value="Galactose oxidase, central domain"/>
    <property type="match status" value="1"/>
</dbReference>
<comment type="caution">
    <text evidence="3">The sequence shown here is derived from an EMBL/GenBank/DDBJ whole genome shotgun (WGS) entry which is preliminary data.</text>
</comment>
<reference evidence="3 4" key="1">
    <citation type="submission" date="2020-02" db="EMBL/GenBank/DDBJ databases">
        <authorList>
            <person name="Ma Q."/>
            <person name="Huang Y."/>
            <person name="Song X."/>
            <person name="Pei D."/>
        </authorList>
    </citation>
    <scope>NUCLEOTIDE SEQUENCE [LARGE SCALE GENOMIC DNA]</scope>
    <source>
        <strain evidence="3">Sxm20200214</strain>
        <tissue evidence="3">Leaf</tissue>
    </source>
</reference>
<dbReference type="InterPro" id="IPR011043">
    <property type="entry name" value="Gal_Oxase/kelch_b-propeller"/>
</dbReference>
<dbReference type="OrthoDB" id="1863935at2759"/>
<dbReference type="Pfam" id="PF00646">
    <property type="entry name" value="F-box"/>
    <property type="match status" value="1"/>
</dbReference>
<dbReference type="PANTHER" id="PTHR33127:SF5">
    <property type="entry name" value="TRANSMEMBRANE PROTEIN"/>
    <property type="match status" value="1"/>
</dbReference>
<dbReference type="Gene3D" id="1.20.1280.50">
    <property type="match status" value="1"/>
</dbReference>
<dbReference type="Pfam" id="PF03478">
    <property type="entry name" value="Beta-prop_KIB1-4"/>
    <property type="match status" value="1"/>
</dbReference>
<dbReference type="InterPro" id="IPR005174">
    <property type="entry name" value="KIB1-4_b-propeller"/>
</dbReference>
<name>A0A8X8BF14_BRACI</name>
<proteinExistence type="predicted"/>
<feature type="domain" description="F-box" evidence="1">
    <location>
        <begin position="40"/>
        <end position="77"/>
    </location>
</feature>
<accession>A0A8X8BF14</accession>
<dbReference type="InterPro" id="IPR036047">
    <property type="entry name" value="F-box-like_dom_sf"/>
</dbReference>
<dbReference type="EMBL" id="JAAMPC010000001">
    <property type="protein sequence ID" value="KAG2332048.1"/>
    <property type="molecule type" value="Genomic_DNA"/>
</dbReference>
<evidence type="ECO:0008006" key="5">
    <source>
        <dbReference type="Google" id="ProtNLM"/>
    </source>
</evidence>
<gene>
    <name evidence="3" type="ORF">Bca52824_003228</name>
</gene>